<dbReference type="EC" id="2.1.1.72" evidence="2"/>
<dbReference type="GO" id="GO:0032259">
    <property type="term" value="P:methylation"/>
    <property type="evidence" value="ECO:0007669"/>
    <property type="project" value="UniProtKB-KW"/>
</dbReference>
<comment type="catalytic activity">
    <reaction evidence="7">
        <text>a 2'-deoxyadenosine in DNA + S-adenosyl-L-methionine = an N(6)-methyl-2'-deoxyadenosine in DNA + S-adenosyl-L-homocysteine + H(+)</text>
        <dbReference type="Rhea" id="RHEA:15197"/>
        <dbReference type="Rhea" id="RHEA-COMP:12418"/>
        <dbReference type="Rhea" id="RHEA-COMP:12419"/>
        <dbReference type="ChEBI" id="CHEBI:15378"/>
        <dbReference type="ChEBI" id="CHEBI:57856"/>
        <dbReference type="ChEBI" id="CHEBI:59789"/>
        <dbReference type="ChEBI" id="CHEBI:90615"/>
        <dbReference type="ChEBI" id="CHEBI:90616"/>
        <dbReference type="EC" id="2.1.1.72"/>
    </reaction>
</comment>
<keyword evidence="4" id="KW-0808">Transferase</keyword>
<evidence type="ECO:0000313" key="10">
    <source>
        <dbReference type="Proteomes" id="UP001210261"/>
    </source>
</evidence>
<evidence type="ECO:0000256" key="6">
    <source>
        <dbReference type="ARBA" id="ARBA00022747"/>
    </source>
</evidence>
<dbReference type="EMBL" id="JAQHXR010000001">
    <property type="protein sequence ID" value="MDA3968650.1"/>
    <property type="molecule type" value="Genomic_DNA"/>
</dbReference>
<evidence type="ECO:0000256" key="5">
    <source>
        <dbReference type="ARBA" id="ARBA00022691"/>
    </source>
</evidence>
<dbReference type="InterPro" id="IPR003356">
    <property type="entry name" value="DNA_methylase_A-5"/>
</dbReference>
<dbReference type="PRINTS" id="PR00507">
    <property type="entry name" value="N12N6MTFRASE"/>
</dbReference>
<keyword evidence="5" id="KW-0949">S-adenosyl-L-methionine</keyword>
<dbReference type="PANTHER" id="PTHR42933:SF1">
    <property type="entry name" value="SITE-SPECIFIC DNA-METHYLTRANSFERASE (ADENINE-SPECIFIC)"/>
    <property type="match status" value="1"/>
</dbReference>
<dbReference type="InterPro" id="IPR029063">
    <property type="entry name" value="SAM-dependent_MTases_sf"/>
</dbReference>
<dbReference type="InterPro" id="IPR051537">
    <property type="entry name" value="DNA_Adenine_Mtase"/>
</dbReference>
<dbReference type="PANTHER" id="PTHR42933">
    <property type="entry name" value="SLR6095 PROTEIN"/>
    <property type="match status" value="1"/>
</dbReference>
<feature type="domain" description="DNA methylase adenine-specific" evidence="8">
    <location>
        <begin position="40"/>
        <end position="243"/>
    </location>
</feature>
<evidence type="ECO:0000259" key="8">
    <source>
        <dbReference type="Pfam" id="PF02384"/>
    </source>
</evidence>
<protein>
    <recommendedName>
        <fullName evidence="2">site-specific DNA-methyltransferase (adenine-specific)</fullName>
        <ecNumber evidence="2">2.1.1.72</ecNumber>
    </recommendedName>
</protein>
<keyword evidence="3 9" id="KW-0489">Methyltransferase</keyword>
<reference evidence="9 10" key="1">
    <citation type="submission" date="2023-01" db="EMBL/GenBank/DDBJ databases">
        <title>Description of Helicobacter ibis sp. nov. isolated from faecal droppings of black-faced ibis (Theristicus melanopis).</title>
        <authorList>
            <person name="Lopez-Cantillo M."/>
            <person name="Vidal-Veuthey B."/>
            <person name="Mella A."/>
            <person name="De La Haba R."/>
            <person name="Collado L."/>
        </authorList>
    </citation>
    <scope>NUCLEOTIDE SEQUENCE [LARGE SCALE GENOMIC DNA]</scope>
    <source>
        <strain evidence="9 10">A82</strain>
    </source>
</reference>
<evidence type="ECO:0000313" key="9">
    <source>
        <dbReference type="EMBL" id="MDA3968650.1"/>
    </source>
</evidence>
<evidence type="ECO:0000256" key="1">
    <source>
        <dbReference type="ARBA" id="ARBA00006594"/>
    </source>
</evidence>
<proteinExistence type="inferred from homology"/>
<keyword evidence="6" id="KW-0680">Restriction system</keyword>
<dbReference type="Pfam" id="PF02384">
    <property type="entry name" value="N6_Mtase"/>
    <property type="match status" value="1"/>
</dbReference>
<gene>
    <name evidence="9" type="ORF">PF021_03055</name>
</gene>
<evidence type="ECO:0000256" key="4">
    <source>
        <dbReference type="ARBA" id="ARBA00022679"/>
    </source>
</evidence>
<dbReference type="GO" id="GO:0008168">
    <property type="term" value="F:methyltransferase activity"/>
    <property type="evidence" value="ECO:0007669"/>
    <property type="project" value="UniProtKB-KW"/>
</dbReference>
<name>A0ABT4VET9_9HELI</name>
<comment type="similarity">
    <text evidence="1">Belongs to the N(4)/N(6)-methyltransferase family.</text>
</comment>
<evidence type="ECO:0000256" key="3">
    <source>
        <dbReference type="ARBA" id="ARBA00022603"/>
    </source>
</evidence>
<keyword evidence="10" id="KW-1185">Reference proteome</keyword>
<dbReference type="Gene3D" id="3.40.50.150">
    <property type="entry name" value="Vaccinia Virus protein VP39"/>
    <property type="match status" value="1"/>
</dbReference>
<organism evidence="9 10">
    <name type="scientific">Helicobacter ibis</name>
    <dbReference type="NCBI Taxonomy" id="2962633"/>
    <lineage>
        <taxon>Bacteria</taxon>
        <taxon>Pseudomonadati</taxon>
        <taxon>Campylobacterota</taxon>
        <taxon>Epsilonproteobacteria</taxon>
        <taxon>Campylobacterales</taxon>
        <taxon>Helicobacteraceae</taxon>
        <taxon>Helicobacter</taxon>
    </lineage>
</organism>
<dbReference type="RefSeq" id="WP_271020928.1">
    <property type="nucleotide sequence ID" value="NZ_JAQHXR010000001.1"/>
</dbReference>
<dbReference type="Proteomes" id="UP001210261">
    <property type="component" value="Unassembled WGS sequence"/>
</dbReference>
<sequence length="346" mass="39194">MLDNILPLVKKLKTADIAGRLFNSITKWLEVLDNEKNDVVLTPRYVVDLMVALARVNKDFFVWDYATGSGAFLISSMNAMIKDCENIKSPKEKEEKIAHIKAYQLLGIEKRTDIYLLGILNMILLDDGSANLLHKDSLKEFEGNYEQGDKKGKSFPANVFLLNPPYSAEGKGFIFVDRALKRMQKGRAVVIIQENAGSGNGLPYTKNILEHSSLLASIKMPNDLFVGKSSVQTAIYVFEVGVKHGYIRAARKKSKASVNLKDTNNAKARYEELVNIVLYGSKYLNYYKDFYIEDCINLEGKDWTCSQHRKIDTKPTLEDFKKSVSEYLAWEVSNILKQEGFTQGKF</sequence>
<accession>A0ABT4VET9</accession>
<comment type="caution">
    <text evidence="9">The sequence shown here is derived from an EMBL/GenBank/DDBJ whole genome shotgun (WGS) entry which is preliminary data.</text>
</comment>
<evidence type="ECO:0000256" key="7">
    <source>
        <dbReference type="ARBA" id="ARBA00047942"/>
    </source>
</evidence>
<evidence type="ECO:0000256" key="2">
    <source>
        <dbReference type="ARBA" id="ARBA00011900"/>
    </source>
</evidence>
<dbReference type="SUPFAM" id="SSF53335">
    <property type="entry name" value="S-adenosyl-L-methionine-dependent methyltransferases"/>
    <property type="match status" value="1"/>
</dbReference>